<dbReference type="PANTHER" id="PTHR42648:SF11">
    <property type="entry name" value="TRANSPOSON TY4-P GAG-POL POLYPROTEIN"/>
    <property type="match status" value="1"/>
</dbReference>
<dbReference type="CDD" id="cd09272">
    <property type="entry name" value="RNase_HI_RT_Ty1"/>
    <property type="match status" value="1"/>
</dbReference>
<keyword evidence="26" id="KW-1185">Reference proteome</keyword>
<evidence type="ECO:0000313" key="25">
    <source>
        <dbReference type="EMBL" id="MBW0461486.1"/>
    </source>
</evidence>
<dbReference type="GO" id="GO:0032196">
    <property type="term" value="P:transposition"/>
    <property type="evidence" value="ECO:0007669"/>
    <property type="project" value="UniProtKB-KW"/>
</dbReference>
<dbReference type="InterPro" id="IPR025724">
    <property type="entry name" value="GAG-pre-integrase_dom"/>
</dbReference>
<evidence type="ECO:0000256" key="16">
    <source>
        <dbReference type="ARBA" id="ARBA00022918"/>
    </source>
</evidence>
<evidence type="ECO:0000256" key="22">
    <source>
        <dbReference type="ARBA" id="ARBA00049244"/>
    </source>
</evidence>
<keyword evidence="14" id="KW-0694">RNA-binding</keyword>
<evidence type="ECO:0000256" key="7">
    <source>
        <dbReference type="ARBA" id="ARBA00022723"/>
    </source>
</evidence>
<evidence type="ECO:0000256" key="2">
    <source>
        <dbReference type="ARBA" id="ARBA00022578"/>
    </source>
</evidence>
<evidence type="ECO:0000256" key="4">
    <source>
        <dbReference type="ARBA" id="ARBA00022670"/>
    </source>
</evidence>
<gene>
    <name evidence="25" type="ORF">O181_001201</name>
</gene>
<name>A0A9Q3GC72_9BASI</name>
<dbReference type="GO" id="GO:0006310">
    <property type="term" value="P:DNA recombination"/>
    <property type="evidence" value="ECO:0007669"/>
    <property type="project" value="UniProtKB-KW"/>
</dbReference>
<dbReference type="Pfam" id="PF07727">
    <property type="entry name" value="RVT_2"/>
    <property type="match status" value="1"/>
</dbReference>
<dbReference type="SUPFAM" id="SSF56672">
    <property type="entry name" value="DNA/RNA polymerases"/>
    <property type="match status" value="1"/>
</dbReference>
<keyword evidence="17" id="KW-0239">DNA-directed DNA polymerase</keyword>
<dbReference type="Proteomes" id="UP000765509">
    <property type="component" value="Unassembled WGS sequence"/>
</dbReference>
<dbReference type="SUPFAM" id="SSF53098">
    <property type="entry name" value="Ribonuclease H-like"/>
    <property type="match status" value="1"/>
</dbReference>
<keyword evidence="8" id="KW-0547">Nucleotide-binding</keyword>
<evidence type="ECO:0000256" key="10">
    <source>
        <dbReference type="ARBA" id="ARBA00022759"/>
    </source>
</evidence>
<dbReference type="GO" id="GO:0004190">
    <property type="term" value="F:aspartic-type endopeptidase activity"/>
    <property type="evidence" value="ECO:0007669"/>
    <property type="project" value="UniProtKB-KW"/>
</dbReference>
<keyword evidence="6" id="KW-0540">Nuclease</keyword>
<evidence type="ECO:0000256" key="15">
    <source>
        <dbReference type="ARBA" id="ARBA00022908"/>
    </source>
</evidence>
<keyword evidence="20" id="KW-0511">Multifunctional enzyme</keyword>
<dbReference type="InterPro" id="IPR036397">
    <property type="entry name" value="RNaseH_sf"/>
</dbReference>
<evidence type="ECO:0000256" key="8">
    <source>
        <dbReference type="ARBA" id="ARBA00022741"/>
    </source>
</evidence>
<dbReference type="InterPro" id="IPR043502">
    <property type="entry name" value="DNA/RNA_pol_sf"/>
</dbReference>
<evidence type="ECO:0000259" key="24">
    <source>
        <dbReference type="PROSITE" id="PS50994"/>
    </source>
</evidence>
<evidence type="ECO:0000256" key="1">
    <source>
        <dbReference type="ARBA" id="ARBA00002180"/>
    </source>
</evidence>
<comment type="catalytic activity">
    <reaction evidence="21">
        <text>DNA(n) + a 2'-deoxyribonucleoside 5'-triphosphate = DNA(n+1) + diphosphate</text>
        <dbReference type="Rhea" id="RHEA:22508"/>
        <dbReference type="Rhea" id="RHEA-COMP:17339"/>
        <dbReference type="Rhea" id="RHEA-COMP:17340"/>
        <dbReference type="ChEBI" id="CHEBI:33019"/>
        <dbReference type="ChEBI" id="CHEBI:61560"/>
        <dbReference type="ChEBI" id="CHEBI:173112"/>
        <dbReference type="EC" id="2.7.7.49"/>
    </reaction>
</comment>
<keyword evidence="2" id="KW-0815">Transposition</keyword>
<keyword evidence="11" id="KW-0378">Hydrolase</keyword>
<keyword evidence="18" id="KW-0917">Virion maturation</keyword>
<keyword evidence="9" id="KW-0064">Aspartyl protease</keyword>
<dbReference type="Pfam" id="PF13976">
    <property type="entry name" value="gag_pre-integrs"/>
    <property type="match status" value="1"/>
</dbReference>
<accession>A0A9Q3GC72</accession>
<dbReference type="InterPro" id="IPR039537">
    <property type="entry name" value="Retrotran_Ty1/copia-like"/>
</dbReference>
<dbReference type="InterPro" id="IPR013103">
    <property type="entry name" value="RVT_2"/>
</dbReference>
<dbReference type="GO" id="GO:0003887">
    <property type="term" value="F:DNA-directed DNA polymerase activity"/>
    <property type="evidence" value="ECO:0007669"/>
    <property type="project" value="UniProtKB-KW"/>
</dbReference>
<dbReference type="GO" id="GO:0005524">
    <property type="term" value="F:ATP binding"/>
    <property type="evidence" value="ECO:0007669"/>
    <property type="project" value="UniProtKB-KW"/>
</dbReference>
<dbReference type="Pfam" id="PF22936">
    <property type="entry name" value="Pol_BBD"/>
    <property type="match status" value="1"/>
</dbReference>
<comment type="catalytic activity">
    <reaction evidence="22">
        <text>DNA(n) + a 2'-deoxyribonucleoside 5'-triphosphate = DNA(n+1) + diphosphate</text>
        <dbReference type="Rhea" id="RHEA:22508"/>
        <dbReference type="Rhea" id="RHEA-COMP:17339"/>
        <dbReference type="Rhea" id="RHEA-COMP:17340"/>
        <dbReference type="ChEBI" id="CHEBI:33019"/>
        <dbReference type="ChEBI" id="CHEBI:61560"/>
        <dbReference type="ChEBI" id="CHEBI:173112"/>
        <dbReference type="EC" id="2.7.7.7"/>
    </reaction>
</comment>
<dbReference type="InterPro" id="IPR057670">
    <property type="entry name" value="SH3_retrovirus"/>
</dbReference>
<evidence type="ECO:0000256" key="14">
    <source>
        <dbReference type="ARBA" id="ARBA00022884"/>
    </source>
</evidence>
<protein>
    <recommendedName>
        <fullName evidence="24">Integrase catalytic domain-containing protein</fullName>
    </recommendedName>
</protein>
<dbReference type="GO" id="GO:0003964">
    <property type="term" value="F:RNA-directed DNA polymerase activity"/>
    <property type="evidence" value="ECO:0007669"/>
    <property type="project" value="UniProtKB-KW"/>
</dbReference>
<keyword evidence="10" id="KW-0255">Endonuclease</keyword>
<sequence length="1586" mass="179859">MGPDAVIGSFAQKNGIPILCENNYSEWDAAIRAFFLYIGFLDYVDGDSNPPLDTASDFFSKYKEMKQKAAGVICQSLNTNNRAKFLTKENEKNPLELYTSISSYYQSNQSKNQARIFCDLLFVTCKDNELQRFISDIRIQLMNLNAVGIRVGKPPNVIDISDELLAEIITSKLSGGYDNLKRIIYETRPLETIKVVSKIDDYIRDSYTAAKESNTNHSIKSESAYKAQNFPYCSNGKHNPSTKHSIEECRQLKNKNKQKQTNEKQHYKKKKANSANTNQEPMFEESYSSSEENPVVRYSRAFVTKCSPQSLKPYLDTAASSHMVGDKGAFLTYTRKNMSVETANGLQTPALGHGNVQFLSNGKKVTLHCLHVPDLAETLISMGKLWKSGFTICKMKDHLFSIERGNNILMKGKVSDNLFILDIELCFPESAVASVAKSPELLHKRAGHPGNDILRKMHPNISDMGFCEACALGKSKQLPYKGTLPRAKAPGHTIHSDLSGRISPPSIGGGNYYLKLTDDYSRFKSIYILKHKSDAEAAISDYVHEVERKHGYCVRVLINDNGGEYLSSKLQEFLKNKGIKMQFTAPYSPKQNPVSERGNRATSEKARTLLFTSNLPPSFWGEAVVTSTFLENITPCSTIDNKTPFELWNKSKFDLSRLRTFGCRCYVNIPKTLRKGKFNATSRKGIFLGYDPDKHNWRLMLEDGKITKSHDVVFNEDEFPKPPEANTVCSDLTSSSDNEVDTTFAKHDNHNRNVTEELTHHIEACDPECHSTNSEPPLTIQPNKPGWDYKLTSNQAPKHVGADINASNILTTKRRANTAITSSSKNPTTWKEAMSQPDKLLWIEALKTELKNLTSRGVVVETTLPEKCKPVGNSVQFKRKFDDEGNLIKNKVRICAQGFSQRHGIDYDNTFSPTGKFSSLRCLLTIAANNNLEVHHMDAVAAFLNPVLNEEIYMKIPSFLSHSSGKVWRLQKPLYGLKQSSRYWFLELTKFLTSIKLFPSKADPCMFVSDDPQWECFVHIHVDDMTVASNNIKKFKKQIMQRFQMEDLGPATFVLGIKLSQDRVTKQIFLSQTSYIKDLLDNYDMTNCKPVSTPMVSNSRLTVASDEDHQKFLLLNKNYRQAIGKISYLQVATRADLAFATSQLSQFLEKPGHAHWTAFKHLLRYLAGTKNHALCLGGGSTSLCTYSDADYANCSDTRRSISGFMTMVGNSCINWKSKKQTTVSTSSCEAEYKAQYEGGKELLWSARLLEDLKTPVPRPLQLFGDNQGAISLANNPQVNDRSKHFDVILHWIQEKTADGTMKVTLKYVQPLATYKAWRAEHQASVDQESIPVVKRFARPHKLFDSQVALGISEWQRLPAKAKLEQDRFISQIERKFPDYLSRSPWEKRAQKMCSPFIDKCSMIMLARVRLISDSFHPPLFKENEVMEAQVKALESLRSFWRIVFVQEADISKEAPNIVAKAINLRESFQSRKKMRKEEFCSISWRITEVWMQKNLRNLFFTLAADGINLRSEFKEIIGDRSLVIDKQTSENAKAPWIIKDFFYLPSLPEYLEEKTADSALIETKLKQFARAHPKAIQVKMQTSQME</sequence>
<dbReference type="Pfam" id="PF25597">
    <property type="entry name" value="SH3_retrovirus"/>
    <property type="match status" value="1"/>
</dbReference>
<keyword evidence="5" id="KW-0548">Nucleotidyltransferase</keyword>
<comment type="caution">
    <text evidence="25">The sequence shown here is derived from an EMBL/GenBank/DDBJ whole genome shotgun (WGS) entry which is preliminary data.</text>
</comment>
<comment type="function">
    <text evidence="1">The aspartyl protease (PR) mediates the proteolytic cleavages of the Gag and Gag-Pol polyproteins after assembly of the VLP.</text>
</comment>
<evidence type="ECO:0000256" key="21">
    <source>
        <dbReference type="ARBA" id="ARBA00048173"/>
    </source>
</evidence>
<organism evidence="25 26">
    <name type="scientific">Austropuccinia psidii MF-1</name>
    <dbReference type="NCBI Taxonomy" id="1389203"/>
    <lineage>
        <taxon>Eukaryota</taxon>
        <taxon>Fungi</taxon>
        <taxon>Dikarya</taxon>
        <taxon>Basidiomycota</taxon>
        <taxon>Pucciniomycotina</taxon>
        <taxon>Pucciniomycetes</taxon>
        <taxon>Pucciniales</taxon>
        <taxon>Sphaerophragmiaceae</taxon>
        <taxon>Austropuccinia</taxon>
    </lineage>
</organism>
<dbReference type="PANTHER" id="PTHR42648">
    <property type="entry name" value="TRANSPOSASE, PUTATIVE-RELATED"/>
    <property type="match status" value="1"/>
</dbReference>
<feature type="compositionally biased region" description="Polar residues" evidence="23">
    <location>
        <begin position="273"/>
        <end position="288"/>
    </location>
</feature>
<dbReference type="GO" id="GO:0015074">
    <property type="term" value="P:DNA integration"/>
    <property type="evidence" value="ECO:0007669"/>
    <property type="project" value="UniProtKB-KW"/>
</dbReference>
<dbReference type="GO" id="GO:0003723">
    <property type="term" value="F:RNA binding"/>
    <property type="evidence" value="ECO:0007669"/>
    <property type="project" value="UniProtKB-KW"/>
</dbReference>
<keyword evidence="13" id="KW-0460">Magnesium</keyword>
<evidence type="ECO:0000256" key="18">
    <source>
        <dbReference type="ARBA" id="ARBA00023113"/>
    </source>
</evidence>
<dbReference type="GO" id="GO:0005634">
    <property type="term" value="C:nucleus"/>
    <property type="evidence" value="ECO:0007669"/>
    <property type="project" value="UniProtKB-ARBA"/>
</dbReference>
<evidence type="ECO:0000256" key="5">
    <source>
        <dbReference type="ARBA" id="ARBA00022695"/>
    </source>
</evidence>
<keyword evidence="4" id="KW-0645">Protease</keyword>
<dbReference type="GO" id="GO:0006508">
    <property type="term" value="P:proteolysis"/>
    <property type="evidence" value="ECO:0007669"/>
    <property type="project" value="UniProtKB-KW"/>
</dbReference>
<dbReference type="Gene3D" id="3.30.420.10">
    <property type="entry name" value="Ribonuclease H-like superfamily/Ribonuclease H"/>
    <property type="match status" value="1"/>
</dbReference>
<keyword evidence="15" id="KW-0229">DNA integration</keyword>
<evidence type="ECO:0000256" key="20">
    <source>
        <dbReference type="ARBA" id="ARBA00023268"/>
    </source>
</evidence>
<dbReference type="Pfam" id="PF00665">
    <property type="entry name" value="rve"/>
    <property type="match status" value="1"/>
</dbReference>
<evidence type="ECO:0000256" key="9">
    <source>
        <dbReference type="ARBA" id="ARBA00022750"/>
    </source>
</evidence>
<evidence type="ECO:0000256" key="12">
    <source>
        <dbReference type="ARBA" id="ARBA00022840"/>
    </source>
</evidence>
<proteinExistence type="predicted"/>
<evidence type="ECO:0000256" key="17">
    <source>
        <dbReference type="ARBA" id="ARBA00022932"/>
    </source>
</evidence>
<dbReference type="PROSITE" id="PS50994">
    <property type="entry name" value="INTEGRASE"/>
    <property type="match status" value="1"/>
</dbReference>
<evidence type="ECO:0000256" key="23">
    <source>
        <dbReference type="SAM" id="MobiDB-lite"/>
    </source>
</evidence>
<evidence type="ECO:0000256" key="19">
    <source>
        <dbReference type="ARBA" id="ARBA00023172"/>
    </source>
</evidence>
<keyword evidence="17" id="KW-0808">Transferase</keyword>
<dbReference type="InterPro" id="IPR054722">
    <property type="entry name" value="PolX-like_BBD"/>
</dbReference>
<evidence type="ECO:0000256" key="3">
    <source>
        <dbReference type="ARBA" id="ARBA00022612"/>
    </source>
</evidence>
<dbReference type="GO" id="GO:0046872">
    <property type="term" value="F:metal ion binding"/>
    <property type="evidence" value="ECO:0007669"/>
    <property type="project" value="UniProtKB-KW"/>
</dbReference>
<evidence type="ECO:0000256" key="11">
    <source>
        <dbReference type="ARBA" id="ARBA00022801"/>
    </source>
</evidence>
<keyword evidence="3" id="KW-1188">Viral release from host cell</keyword>
<keyword evidence="7" id="KW-0479">Metal-binding</keyword>
<dbReference type="InterPro" id="IPR012337">
    <property type="entry name" value="RNaseH-like_sf"/>
</dbReference>
<reference evidence="25" key="1">
    <citation type="submission" date="2021-03" db="EMBL/GenBank/DDBJ databases">
        <title>Draft genome sequence of rust myrtle Austropuccinia psidii MF-1, a brazilian biotype.</title>
        <authorList>
            <person name="Quecine M.C."/>
            <person name="Pachon D.M.R."/>
            <person name="Bonatelli M.L."/>
            <person name="Correr F.H."/>
            <person name="Franceschini L.M."/>
            <person name="Leite T.F."/>
            <person name="Margarido G.R.A."/>
            <person name="Almeida C.A."/>
            <person name="Ferrarezi J.A."/>
            <person name="Labate C.A."/>
        </authorList>
    </citation>
    <scope>NUCLEOTIDE SEQUENCE</scope>
    <source>
        <strain evidence="25">MF-1</strain>
    </source>
</reference>
<dbReference type="InterPro" id="IPR001584">
    <property type="entry name" value="Integrase_cat-core"/>
</dbReference>
<feature type="domain" description="Integrase catalytic" evidence="24">
    <location>
        <begin position="486"/>
        <end position="652"/>
    </location>
</feature>
<evidence type="ECO:0000256" key="13">
    <source>
        <dbReference type="ARBA" id="ARBA00022842"/>
    </source>
</evidence>
<keyword evidence="19" id="KW-0233">DNA recombination</keyword>
<dbReference type="GO" id="GO:0004519">
    <property type="term" value="F:endonuclease activity"/>
    <property type="evidence" value="ECO:0007669"/>
    <property type="project" value="UniProtKB-KW"/>
</dbReference>
<evidence type="ECO:0000313" key="26">
    <source>
        <dbReference type="Proteomes" id="UP000765509"/>
    </source>
</evidence>
<keyword evidence="12" id="KW-0067">ATP-binding</keyword>
<feature type="region of interest" description="Disordered" evidence="23">
    <location>
        <begin position="253"/>
        <end position="288"/>
    </location>
</feature>
<evidence type="ECO:0000256" key="6">
    <source>
        <dbReference type="ARBA" id="ARBA00022722"/>
    </source>
</evidence>
<keyword evidence="16" id="KW-0695">RNA-directed DNA polymerase</keyword>
<dbReference type="EMBL" id="AVOT02000165">
    <property type="protein sequence ID" value="MBW0461486.1"/>
    <property type="molecule type" value="Genomic_DNA"/>
</dbReference>